<dbReference type="InterPro" id="IPR000160">
    <property type="entry name" value="GGDEF_dom"/>
</dbReference>
<dbReference type="SUPFAM" id="SSF52172">
    <property type="entry name" value="CheY-like"/>
    <property type="match status" value="2"/>
</dbReference>
<dbReference type="InterPro" id="IPR043128">
    <property type="entry name" value="Rev_trsase/Diguanyl_cyclase"/>
</dbReference>
<dbReference type="InterPro" id="IPR011006">
    <property type="entry name" value="CheY-like_superfamily"/>
</dbReference>
<dbReference type="GO" id="GO:1902201">
    <property type="term" value="P:negative regulation of bacterial-type flagellum-dependent cell motility"/>
    <property type="evidence" value="ECO:0007669"/>
    <property type="project" value="TreeGrafter"/>
</dbReference>
<dbReference type="PROSITE" id="PS50110">
    <property type="entry name" value="RESPONSE_REGULATORY"/>
    <property type="match status" value="1"/>
</dbReference>
<evidence type="ECO:0000259" key="4">
    <source>
        <dbReference type="PROSITE" id="PS50110"/>
    </source>
</evidence>
<keyword evidence="3" id="KW-0597">Phosphoprotein</keyword>
<feature type="modified residue" description="4-aspartylphosphate" evidence="3">
    <location>
        <position position="53"/>
    </location>
</feature>
<dbReference type="PROSITE" id="PS50887">
    <property type="entry name" value="GGDEF"/>
    <property type="match status" value="1"/>
</dbReference>
<dbReference type="NCBIfam" id="TIGR00254">
    <property type="entry name" value="GGDEF"/>
    <property type="match status" value="1"/>
</dbReference>
<protein>
    <recommendedName>
        <fullName evidence="1">diguanylate cyclase</fullName>
        <ecNumber evidence="1">2.7.7.65</ecNumber>
    </recommendedName>
</protein>
<organism evidence="6 7">
    <name type="scientific">Dinoroseobacter shibae (strain DSM 16493 / NCIMB 14021 / DFL 12)</name>
    <dbReference type="NCBI Taxonomy" id="398580"/>
    <lineage>
        <taxon>Bacteria</taxon>
        <taxon>Pseudomonadati</taxon>
        <taxon>Pseudomonadota</taxon>
        <taxon>Alphaproteobacteria</taxon>
        <taxon>Rhodobacterales</taxon>
        <taxon>Roseobacteraceae</taxon>
        <taxon>Dinoroseobacter</taxon>
    </lineage>
</organism>
<evidence type="ECO:0000313" key="7">
    <source>
        <dbReference type="Proteomes" id="UP000006833"/>
    </source>
</evidence>
<dbReference type="Pfam" id="PF00072">
    <property type="entry name" value="Response_reg"/>
    <property type="match status" value="1"/>
</dbReference>
<dbReference type="PANTHER" id="PTHR45138:SF9">
    <property type="entry name" value="DIGUANYLATE CYCLASE DGCM-RELATED"/>
    <property type="match status" value="1"/>
</dbReference>
<dbReference type="SMART" id="SM00267">
    <property type="entry name" value="GGDEF"/>
    <property type="match status" value="1"/>
</dbReference>
<dbReference type="SMART" id="SM00448">
    <property type="entry name" value="REC"/>
    <property type="match status" value="1"/>
</dbReference>
<dbReference type="FunFam" id="3.30.70.270:FF:000001">
    <property type="entry name" value="Diguanylate cyclase domain protein"/>
    <property type="match status" value="1"/>
</dbReference>
<dbReference type="eggNOG" id="COG3706">
    <property type="taxonomic scope" value="Bacteria"/>
</dbReference>
<dbReference type="Gene3D" id="3.40.50.2300">
    <property type="match status" value="1"/>
</dbReference>
<dbReference type="GO" id="GO:0000160">
    <property type="term" value="P:phosphorelay signal transduction system"/>
    <property type="evidence" value="ECO:0007669"/>
    <property type="project" value="InterPro"/>
</dbReference>
<dbReference type="EC" id="2.7.7.65" evidence="1"/>
<dbReference type="AlphaFoldDB" id="A8LJ58"/>
<dbReference type="GO" id="GO:0052621">
    <property type="term" value="F:diguanylate cyclase activity"/>
    <property type="evidence" value="ECO:0007669"/>
    <property type="project" value="UniProtKB-EC"/>
</dbReference>
<dbReference type="GO" id="GO:0043709">
    <property type="term" value="P:cell adhesion involved in single-species biofilm formation"/>
    <property type="evidence" value="ECO:0007669"/>
    <property type="project" value="TreeGrafter"/>
</dbReference>
<dbReference type="PANTHER" id="PTHR45138">
    <property type="entry name" value="REGULATORY COMPONENTS OF SENSORY TRANSDUCTION SYSTEM"/>
    <property type="match status" value="1"/>
</dbReference>
<accession>A8LJ58</accession>
<dbReference type="InterPro" id="IPR029787">
    <property type="entry name" value="Nucleotide_cyclase"/>
</dbReference>
<dbReference type="EMBL" id="CP000830">
    <property type="protein sequence ID" value="ABV94553.1"/>
    <property type="molecule type" value="Genomic_DNA"/>
</dbReference>
<dbReference type="OrthoDB" id="9812260at2"/>
<reference evidence="7" key="1">
    <citation type="journal article" date="2010" name="ISME J.">
        <title>The complete genome sequence of the algal symbiont Dinoroseobacter shibae: a hitchhiker's guide to life in the sea.</title>
        <authorList>
            <person name="Wagner-Dobler I."/>
            <person name="Ballhausen B."/>
            <person name="Berger M."/>
            <person name="Brinkhoff T."/>
            <person name="Buchholz I."/>
            <person name="Bunk B."/>
            <person name="Cypionka H."/>
            <person name="Daniel R."/>
            <person name="Drepper T."/>
            <person name="Gerdts G."/>
            <person name="Hahnke S."/>
            <person name="Han C."/>
            <person name="Jahn D."/>
            <person name="Kalhoefer D."/>
            <person name="Kiss H."/>
            <person name="Klenk H.P."/>
            <person name="Kyrpides N."/>
            <person name="Liebl W."/>
            <person name="Liesegang H."/>
            <person name="Meincke L."/>
            <person name="Pati A."/>
            <person name="Petersen J."/>
            <person name="Piekarski T."/>
            <person name="Pommerenke C."/>
            <person name="Pradella S."/>
            <person name="Pukall R."/>
            <person name="Rabus R."/>
            <person name="Stackebrandt E."/>
            <person name="Thole S."/>
            <person name="Thompson L."/>
            <person name="Tielen P."/>
            <person name="Tomasch J."/>
            <person name="von Jan M."/>
            <person name="Wanphrut N."/>
            <person name="Wichels A."/>
            <person name="Zech H."/>
            <person name="Simon M."/>
        </authorList>
    </citation>
    <scope>NUCLEOTIDE SEQUENCE [LARGE SCALE GENOMIC DNA]</scope>
    <source>
        <strain evidence="7">DSM 16493 / NCIMB 14021 / DFL 12</strain>
    </source>
</reference>
<feature type="domain" description="GGDEF" evidence="5">
    <location>
        <begin position="321"/>
        <end position="458"/>
    </location>
</feature>
<sequence length="462" mass="49957">MSGKILVVDDVATNRIVMKVKLATACYDVLQADNGASAIKMAHEAQPDLILLDVLMPDMDGYTVCERLKADPETAHIPIIMITSLNDTEARVRGLSCGADEFLTKPVTELTLLARVRSLLRAHSRETDFPIPVAGAAAQGFAEGPAPFKLAQTDCVGLLLAEGGMGPGWANGLAGLIREDIRMFTLSQALEASKDQPEVFIIEADPRRLGSSLGILTDLRSRPATRQSRQIFILPQGETELAARALDLGADDVVFAPIAVEEMAVRLRAQLQRKRANDQWRSEVSDRLRQAVIDPLTGLYNRRFALGQLSNIAQEALKTHRTFAVLLLDFDHFKKINDAYGHAAGDKVLAETATLLRTRLRSLDVIARIGGEEFLMVLPDTDLDEARRVAERLRASIDDHPIALPHGKGSIPVTISIGLAIGGAAAPEASVSELLETADRALYAAKSEGRNQVSVGTVRSAA</sequence>
<dbReference type="Pfam" id="PF00990">
    <property type="entry name" value="GGDEF"/>
    <property type="match status" value="1"/>
</dbReference>
<dbReference type="InterPro" id="IPR050469">
    <property type="entry name" value="Diguanylate_Cyclase"/>
</dbReference>
<evidence type="ECO:0000256" key="3">
    <source>
        <dbReference type="PROSITE-ProRule" id="PRU00169"/>
    </source>
</evidence>
<name>A8LJ58_DINSH</name>
<evidence type="ECO:0000256" key="1">
    <source>
        <dbReference type="ARBA" id="ARBA00012528"/>
    </source>
</evidence>
<dbReference type="RefSeq" id="WP_012179481.1">
    <property type="nucleotide sequence ID" value="NC_009952.1"/>
</dbReference>
<keyword evidence="7" id="KW-1185">Reference proteome</keyword>
<proteinExistence type="predicted"/>
<dbReference type="CDD" id="cd01949">
    <property type="entry name" value="GGDEF"/>
    <property type="match status" value="1"/>
</dbReference>
<dbReference type="Proteomes" id="UP000006833">
    <property type="component" value="Chromosome"/>
</dbReference>
<dbReference type="HOGENOM" id="CLU_000445_11_28_5"/>
<dbReference type="Gene3D" id="3.30.70.270">
    <property type="match status" value="1"/>
</dbReference>
<dbReference type="KEGG" id="dsh:Dshi_2820"/>
<evidence type="ECO:0000256" key="2">
    <source>
        <dbReference type="ARBA" id="ARBA00034247"/>
    </source>
</evidence>
<dbReference type="SUPFAM" id="SSF55073">
    <property type="entry name" value="Nucleotide cyclase"/>
    <property type="match status" value="1"/>
</dbReference>
<dbReference type="CDD" id="cd17538">
    <property type="entry name" value="REC_D1_PleD-like"/>
    <property type="match status" value="1"/>
</dbReference>
<evidence type="ECO:0000259" key="5">
    <source>
        <dbReference type="PROSITE" id="PS50887"/>
    </source>
</evidence>
<comment type="catalytic activity">
    <reaction evidence="2">
        <text>2 GTP = 3',3'-c-di-GMP + 2 diphosphate</text>
        <dbReference type="Rhea" id="RHEA:24898"/>
        <dbReference type="ChEBI" id="CHEBI:33019"/>
        <dbReference type="ChEBI" id="CHEBI:37565"/>
        <dbReference type="ChEBI" id="CHEBI:58805"/>
        <dbReference type="EC" id="2.7.7.65"/>
    </reaction>
</comment>
<dbReference type="STRING" id="398580.Dshi_2820"/>
<gene>
    <name evidence="6" type="ordered locus">Dshi_2820</name>
</gene>
<dbReference type="InterPro" id="IPR001789">
    <property type="entry name" value="Sig_transdc_resp-reg_receiver"/>
</dbReference>
<feature type="domain" description="Response regulatory" evidence="4">
    <location>
        <begin position="4"/>
        <end position="120"/>
    </location>
</feature>
<evidence type="ECO:0000313" key="6">
    <source>
        <dbReference type="EMBL" id="ABV94553.1"/>
    </source>
</evidence>
<dbReference type="eggNOG" id="COG0745">
    <property type="taxonomic scope" value="Bacteria"/>
</dbReference>
<dbReference type="GO" id="GO:0005886">
    <property type="term" value="C:plasma membrane"/>
    <property type="evidence" value="ECO:0007669"/>
    <property type="project" value="TreeGrafter"/>
</dbReference>